<dbReference type="Gene3D" id="3.40.1550.20">
    <property type="entry name" value="Transcriptional regulator MraZ domain"/>
    <property type="match status" value="1"/>
</dbReference>
<organism evidence="2 3">
    <name type="scientific">Acidiferrobacter thiooxydans</name>
    <dbReference type="NCBI Taxonomy" id="163359"/>
    <lineage>
        <taxon>Bacteria</taxon>
        <taxon>Pseudomonadati</taxon>
        <taxon>Pseudomonadota</taxon>
        <taxon>Gammaproteobacteria</taxon>
        <taxon>Acidiferrobacterales</taxon>
        <taxon>Acidiferrobacteraceae</taxon>
        <taxon>Acidiferrobacter</taxon>
    </lineage>
</organism>
<dbReference type="GO" id="GO:0005737">
    <property type="term" value="C:cytoplasm"/>
    <property type="evidence" value="ECO:0007669"/>
    <property type="project" value="UniProtKB-UniRule"/>
</dbReference>
<keyword evidence="1" id="KW-0238">DNA-binding</keyword>
<dbReference type="PANTHER" id="PTHR34701">
    <property type="entry name" value="TRANSCRIPTIONAL REGULATOR MRAZ"/>
    <property type="match status" value="1"/>
</dbReference>
<dbReference type="InterPro" id="IPR035642">
    <property type="entry name" value="MraZ_N"/>
</dbReference>
<comment type="subcellular location">
    <subcellularLocation>
        <location evidence="1">Cytoplasm</location>
        <location evidence="1">Nucleoid</location>
    </subcellularLocation>
</comment>
<dbReference type="InterPro" id="IPR020603">
    <property type="entry name" value="MraZ_dom"/>
</dbReference>
<protein>
    <recommendedName>
        <fullName evidence="1">Transcriptional regulator MraZ</fullName>
    </recommendedName>
</protein>
<evidence type="ECO:0000313" key="2">
    <source>
        <dbReference type="EMBL" id="RCN56651.1"/>
    </source>
</evidence>
<comment type="subunit">
    <text evidence="1">Forms oligomers.</text>
</comment>
<dbReference type="GO" id="GO:0003700">
    <property type="term" value="F:DNA-binding transcription factor activity"/>
    <property type="evidence" value="ECO:0007669"/>
    <property type="project" value="UniProtKB-UniRule"/>
</dbReference>
<keyword evidence="1" id="KW-0963">Cytoplasm</keyword>
<dbReference type="PANTHER" id="PTHR34701:SF1">
    <property type="entry name" value="TRANSCRIPTIONAL REGULATOR MRAZ"/>
    <property type="match status" value="1"/>
</dbReference>
<dbReference type="Pfam" id="PF02381">
    <property type="entry name" value="MraZ"/>
    <property type="match status" value="2"/>
</dbReference>
<dbReference type="InterPro" id="IPR003444">
    <property type="entry name" value="MraZ"/>
</dbReference>
<dbReference type="GO" id="GO:2000143">
    <property type="term" value="P:negative regulation of DNA-templated transcription initiation"/>
    <property type="evidence" value="ECO:0007669"/>
    <property type="project" value="TreeGrafter"/>
</dbReference>
<accession>A0A1C2G4F0</accession>
<comment type="similarity">
    <text evidence="1">Belongs to the MraZ family.</text>
</comment>
<proteinExistence type="inferred from homology"/>
<dbReference type="STRING" id="163359.A9R16_07135"/>
<evidence type="ECO:0000256" key="1">
    <source>
        <dbReference type="HAMAP-Rule" id="MF_01008"/>
    </source>
</evidence>
<dbReference type="PROSITE" id="PS51740">
    <property type="entry name" value="SPOVT_ABRB"/>
    <property type="match status" value="2"/>
</dbReference>
<sequence length="149" mass="16838">MFRGVNSVSLDSKGRIAIPTRYREGLRSHCQGRLIMTVDRDHCLLLYPLPEWEVIEAKLVALSSFNPHTRRLQRLLIGHATECDMDGAGRILLPAPLRAFATLDKDIMLIGQGNKFELWDAATWDARRAEWLAQTDGEELPAELQSLSL</sequence>
<dbReference type="EMBL" id="PSYR01000002">
    <property type="protein sequence ID" value="RCN56651.1"/>
    <property type="molecule type" value="Genomic_DNA"/>
</dbReference>
<dbReference type="SUPFAM" id="SSF89447">
    <property type="entry name" value="AbrB/MazE/MraZ-like"/>
    <property type="match status" value="1"/>
</dbReference>
<dbReference type="InterPro" id="IPR007159">
    <property type="entry name" value="SpoVT-AbrB_dom"/>
</dbReference>
<dbReference type="GO" id="GO:0000976">
    <property type="term" value="F:transcription cis-regulatory region binding"/>
    <property type="evidence" value="ECO:0007669"/>
    <property type="project" value="TreeGrafter"/>
</dbReference>
<dbReference type="OrthoDB" id="9807753at2"/>
<dbReference type="CDD" id="cd16321">
    <property type="entry name" value="MraZ_C"/>
    <property type="match status" value="1"/>
</dbReference>
<dbReference type="RefSeq" id="WP_065968843.1">
    <property type="nucleotide sequence ID" value="NZ_CP080624.1"/>
</dbReference>
<keyword evidence="1" id="KW-0804">Transcription</keyword>
<evidence type="ECO:0000313" key="3">
    <source>
        <dbReference type="Proteomes" id="UP000253250"/>
    </source>
</evidence>
<comment type="caution">
    <text evidence="2">The sequence shown here is derived from an EMBL/GenBank/DDBJ whole genome shotgun (WGS) entry which is preliminary data.</text>
</comment>
<name>A0A1C2G4F0_9GAMM</name>
<keyword evidence="3" id="KW-1185">Reference proteome</keyword>
<keyword evidence="1" id="KW-0805">Transcription regulation</keyword>
<dbReference type="Proteomes" id="UP000253250">
    <property type="component" value="Unassembled WGS sequence"/>
</dbReference>
<dbReference type="HAMAP" id="MF_01008">
    <property type="entry name" value="MraZ"/>
    <property type="match status" value="1"/>
</dbReference>
<gene>
    <name evidence="1" type="primary">mraZ</name>
    <name evidence="2" type="ORF">C4900_12805</name>
</gene>
<dbReference type="NCBIfam" id="TIGR00242">
    <property type="entry name" value="division/cell wall cluster transcriptional repressor MraZ"/>
    <property type="match status" value="1"/>
</dbReference>
<reference evidence="2 3" key="1">
    <citation type="submission" date="2018-02" db="EMBL/GenBank/DDBJ databases">
        <title>Insights into the biology of acidophilic members of the Acidiferrobacteraceae family derived from comparative genomic analyses.</title>
        <authorList>
            <person name="Issotta F."/>
            <person name="Thyssen C."/>
            <person name="Mena C."/>
            <person name="Moya A."/>
            <person name="Bellenberg S."/>
            <person name="Sproer C."/>
            <person name="Covarrubias P.C."/>
            <person name="Sand W."/>
            <person name="Quatrini R."/>
            <person name="Vera M."/>
        </authorList>
    </citation>
    <scope>NUCLEOTIDE SEQUENCE [LARGE SCALE GENOMIC DNA]</scope>
    <source>
        <strain evidence="3">m-1</strain>
    </source>
</reference>
<dbReference type="InterPro" id="IPR038619">
    <property type="entry name" value="MraZ_sf"/>
</dbReference>
<dbReference type="GO" id="GO:0009295">
    <property type="term" value="C:nucleoid"/>
    <property type="evidence" value="ECO:0007669"/>
    <property type="project" value="UniProtKB-SubCell"/>
</dbReference>
<dbReference type="InterPro" id="IPR037914">
    <property type="entry name" value="SpoVT-AbrB_sf"/>
</dbReference>
<dbReference type="AlphaFoldDB" id="A0A1C2G4F0"/>
<dbReference type="InterPro" id="IPR035644">
    <property type="entry name" value="MraZ_C"/>
</dbReference>
<dbReference type="CDD" id="cd16320">
    <property type="entry name" value="MraZ_N"/>
    <property type="match status" value="1"/>
</dbReference>